<gene>
    <name evidence="2" type="ORF">H8700_03480</name>
</gene>
<keyword evidence="1" id="KW-0812">Transmembrane</keyword>
<name>A0ABR7MSI8_9FIRM</name>
<keyword evidence="3" id="KW-1185">Reference proteome</keyword>
<organism evidence="2 3">
    <name type="scientific">Jutongia hominis</name>
    <dbReference type="NCBI Taxonomy" id="2763664"/>
    <lineage>
        <taxon>Bacteria</taxon>
        <taxon>Bacillati</taxon>
        <taxon>Bacillota</taxon>
        <taxon>Clostridia</taxon>
        <taxon>Lachnospirales</taxon>
        <taxon>Lachnospiraceae</taxon>
        <taxon>Jutongia</taxon>
    </lineage>
</organism>
<keyword evidence="1" id="KW-0472">Membrane</keyword>
<dbReference type="EMBL" id="JACRSW010000011">
    <property type="protein sequence ID" value="MBC8556767.1"/>
    <property type="molecule type" value="Genomic_DNA"/>
</dbReference>
<evidence type="ECO:0000313" key="2">
    <source>
        <dbReference type="EMBL" id="MBC8556767.1"/>
    </source>
</evidence>
<evidence type="ECO:0000313" key="3">
    <source>
        <dbReference type="Proteomes" id="UP000637513"/>
    </source>
</evidence>
<feature type="transmembrane region" description="Helical" evidence="1">
    <location>
        <begin position="34"/>
        <end position="62"/>
    </location>
</feature>
<accession>A0ABR7MSI8</accession>
<evidence type="ECO:0000256" key="1">
    <source>
        <dbReference type="SAM" id="Phobius"/>
    </source>
</evidence>
<keyword evidence="1" id="KW-1133">Transmembrane helix</keyword>
<reference evidence="2 3" key="1">
    <citation type="submission" date="2020-08" db="EMBL/GenBank/DDBJ databases">
        <title>Genome public.</title>
        <authorList>
            <person name="Liu C."/>
            <person name="Sun Q."/>
        </authorList>
    </citation>
    <scope>NUCLEOTIDE SEQUENCE [LARGE SCALE GENOMIC DNA]</scope>
    <source>
        <strain evidence="2 3">BX3</strain>
    </source>
</reference>
<feature type="transmembrane region" description="Helical" evidence="1">
    <location>
        <begin position="6"/>
        <end position="27"/>
    </location>
</feature>
<dbReference type="RefSeq" id="WP_249303153.1">
    <property type="nucleotide sequence ID" value="NZ_JACRSW010000011.1"/>
</dbReference>
<proteinExistence type="predicted"/>
<comment type="caution">
    <text evidence="2">The sequence shown here is derived from an EMBL/GenBank/DDBJ whole genome shotgun (WGS) entry which is preliminary data.</text>
</comment>
<dbReference type="Proteomes" id="UP000637513">
    <property type="component" value="Unassembled WGS sequence"/>
</dbReference>
<protein>
    <submittedName>
        <fullName evidence="2">Uncharacterized protein</fullName>
    </submittedName>
</protein>
<sequence length="102" mass="11084">MAFLFFVFIAIIGMLFYGDSSLLIAILKLVGGAALVFGIMAIIVYCPWLLIVVIAVALFVVWACSYNNSQGKNTNNGNESLNNTNTQPAQKILKKSLSIILI</sequence>